<feature type="transmembrane region" description="Helical" evidence="6">
    <location>
        <begin position="168"/>
        <end position="186"/>
    </location>
</feature>
<keyword evidence="8" id="KW-1185">Reference proteome</keyword>
<dbReference type="PANTHER" id="PTHR30569">
    <property type="entry name" value="CYTOSINE TRANSPORTER CODB"/>
    <property type="match status" value="1"/>
</dbReference>
<evidence type="ECO:0000256" key="2">
    <source>
        <dbReference type="ARBA" id="ARBA00008974"/>
    </source>
</evidence>
<keyword evidence="3 6" id="KW-0812">Transmembrane</keyword>
<feature type="transmembrane region" description="Helical" evidence="6">
    <location>
        <begin position="316"/>
        <end position="333"/>
    </location>
</feature>
<comment type="subcellular location">
    <subcellularLocation>
        <location evidence="1">Membrane</location>
        <topology evidence="1">Multi-pass membrane protein</topology>
    </subcellularLocation>
</comment>
<feature type="transmembrane region" description="Helical" evidence="6">
    <location>
        <begin position="30"/>
        <end position="53"/>
    </location>
</feature>
<evidence type="ECO:0000256" key="5">
    <source>
        <dbReference type="ARBA" id="ARBA00023136"/>
    </source>
</evidence>
<organism evidence="7 8">
    <name type="scientific">Acetomicrobium mobile (strain ATCC BAA-54 / DSM 13181 / JCM 12221 / NGA)</name>
    <name type="common">Anaerobaculum mobile</name>
    <dbReference type="NCBI Taxonomy" id="891968"/>
    <lineage>
        <taxon>Bacteria</taxon>
        <taxon>Thermotogati</taxon>
        <taxon>Synergistota</taxon>
        <taxon>Synergistia</taxon>
        <taxon>Synergistales</taxon>
        <taxon>Acetomicrobiaceae</taxon>
        <taxon>Acetomicrobium</taxon>
    </lineage>
</organism>
<dbReference type="HOGENOM" id="CLU_035711_0_0_0"/>
<sequence>MKLSEKFDQFFASGEDYPREPVPKEARKPWWSIGIVWIGVYICIPSIIEGLLLIGGLPFWEAVAADVIGIFIFLFFMLFQGNIGTQTGLSAYMAARDSFGYVGSHLVSIVVAVCGFGWFAIQSRAFGESLVALLGYGNVSLISLVGGLTMMLTAIIGYRGIEALSYPAVIYTFVMMIYMAIKSAIMSPMSFSEAIAQTPIAEPMSFVSAISMVVGGMAMAVVISPDVNRFAKSFRDNVKALLLLALPVCLVQPVASIFVGMYMGSTELGKALVMAGGFWGFLLVVLGAWSSNDNNLYSCSLAVAEILPKRAKRWKTALYLGIIASIFASILDLQQYMNIMYIFNAFCIPVAGIMCADFYIFTKVKYKKEMPKINVTAVIAFIIGGIIEIAFDFSILPHPYIPTPVITILCAGIIYLVGIKFHYKKLKSNKTTSDISIV</sequence>
<dbReference type="STRING" id="891968.Anamo_1943"/>
<dbReference type="KEGG" id="amo:Anamo_1943"/>
<dbReference type="PANTHER" id="PTHR30569:SF0">
    <property type="entry name" value="CYTOSINE PERMEASE"/>
    <property type="match status" value="1"/>
</dbReference>
<accession>I4BZ22</accession>
<feature type="transmembrane region" description="Helical" evidence="6">
    <location>
        <begin position="240"/>
        <end position="262"/>
    </location>
</feature>
<dbReference type="GO" id="GO:0005886">
    <property type="term" value="C:plasma membrane"/>
    <property type="evidence" value="ECO:0007669"/>
    <property type="project" value="TreeGrafter"/>
</dbReference>
<evidence type="ECO:0000256" key="4">
    <source>
        <dbReference type="ARBA" id="ARBA00022989"/>
    </source>
</evidence>
<dbReference type="Pfam" id="PF02133">
    <property type="entry name" value="Transp_cyt_pur"/>
    <property type="match status" value="1"/>
</dbReference>
<dbReference type="Proteomes" id="UP000006061">
    <property type="component" value="Chromosome"/>
</dbReference>
<feature type="transmembrane region" description="Helical" evidence="6">
    <location>
        <begin position="133"/>
        <end position="156"/>
    </location>
</feature>
<comment type="similarity">
    <text evidence="2">Belongs to the purine-cytosine permease (2.A.39) family.</text>
</comment>
<keyword evidence="4 6" id="KW-1133">Transmembrane helix</keyword>
<feature type="transmembrane region" description="Helical" evidence="6">
    <location>
        <begin position="206"/>
        <end position="228"/>
    </location>
</feature>
<dbReference type="InterPro" id="IPR001248">
    <property type="entry name" value="Pur-cyt_permease"/>
</dbReference>
<evidence type="ECO:0000313" key="7">
    <source>
        <dbReference type="EMBL" id="AFM22529.1"/>
    </source>
</evidence>
<gene>
    <name evidence="7" type="ordered locus">Anamo_1943</name>
</gene>
<dbReference type="eggNOG" id="COG1457">
    <property type="taxonomic scope" value="Bacteria"/>
</dbReference>
<dbReference type="GO" id="GO:0015209">
    <property type="term" value="F:cytosine transmembrane transporter activity"/>
    <property type="evidence" value="ECO:0007669"/>
    <property type="project" value="InterPro"/>
</dbReference>
<dbReference type="InterPro" id="IPR030191">
    <property type="entry name" value="CodB"/>
</dbReference>
<proteinExistence type="inferred from homology"/>
<evidence type="ECO:0000313" key="8">
    <source>
        <dbReference type="Proteomes" id="UP000006061"/>
    </source>
</evidence>
<feature type="transmembrane region" description="Helical" evidence="6">
    <location>
        <begin position="401"/>
        <end position="423"/>
    </location>
</feature>
<feature type="transmembrane region" description="Helical" evidence="6">
    <location>
        <begin position="59"/>
        <end position="79"/>
    </location>
</feature>
<feature type="transmembrane region" description="Helical" evidence="6">
    <location>
        <begin position="268"/>
        <end position="289"/>
    </location>
</feature>
<feature type="transmembrane region" description="Helical" evidence="6">
    <location>
        <begin position="339"/>
        <end position="361"/>
    </location>
</feature>
<dbReference type="AlphaFoldDB" id="I4BZ22"/>
<feature type="transmembrane region" description="Helical" evidence="6">
    <location>
        <begin position="99"/>
        <end position="121"/>
    </location>
</feature>
<dbReference type="Gene3D" id="1.10.4160.10">
    <property type="entry name" value="Hydantoin permease"/>
    <property type="match status" value="1"/>
</dbReference>
<evidence type="ECO:0000256" key="1">
    <source>
        <dbReference type="ARBA" id="ARBA00004141"/>
    </source>
</evidence>
<evidence type="ECO:0000256" key="6">
    <source>
        <dbReference type="SAM" id="Phobius"/>
    </source>
</evidence>
<reference evidence="8" key="1">
    <citation type="journal article" date="2013" name="Stand. Genomic Sci.">
        <title>Complete genome sequence of the moderate thermophile Anaerobaculum mobile type strain (NGA(T)).</title>
        <authorList>
            <person name="Mavromatis K."/>
            <person name="Stackebrandt E."/>
            <person name="Held B."/>
            <person name="Lapidus A."/>
            <person name="Nolan M."/>
            <person name="Lucas S."/>
            <person name="Hammon N."/>
            <person name="Deshpande S."/>
            <person name="Cheng J.F."/>
            <person name="Tapia R."/>
            <person name="Goodwin L.A."/>
            <person name="Pitluck S."/>
            <person name="Liolios K."/>
            <person name="Pagani I."/>
            <person name="Ivanova N."/>
            <person name="Mikhailova N."/>
            <person name="Huntemann M."/>
            <person name="Pati A."/>
            <person name="Chen A."/>
            <person name="Palaniappan K."/>
            <person name="Land M."/>
            <person name="Rohde M."/>
            <person name="Spring S."/>
            <person name="Goker M."/>
            <person name="Woyke T."/>
            <person name="Detter J.C."/>
            <person name="Bristow J."/>
            <person name="Eisen J.A."/>
            <person name="Markowitz V."/>
            <person name="Hugenholtz P."/>
            <person name="Klenk H.P."/>
            <person name="Kyrpides N.C."/>
        </authorList>
    </citation>
    <scope>NUCLEOTIDE SEQUENCE</scope>
    <source>
        <strain evidence="8">ATCC BAA-54 / DSM 13181 / NGA</strain>
    </source>
</reference>
<dbReference type="EMBL" id="CP003198">
    <property type="protein sequence ID" value="AFM22529.1"/>
    <property type="molecule type" value="Genomic_DNA"/>
</dbReference>
<keyword evidence="5 6" id="KW-0472">Membrane</keyword>
<feature type="transmembrane region" description="Helical" evidence="6">
    <location>
        <begin position="373"/>
        <end position="395"/>
    </location>
</feature>
<evidence type="ECO:0000256" key="3">
    <source>
        <dbReference type="ARBA" id="ARBA00022692"/>
    </source>
</evidence>
<name>I4BZ22_ACEMN</name>
<protein>
    <submittedName>
        <fullName evidence="7">Purine-cytosine permease-like transporter</fullName>
    </submittedName>
</protein>